<evidence type="ECO:0000256" key="5">
    <source>
        <dbReference type="ARBA" id="ARBA00023242"/>
    </source>
</evidence>
<gene>
    <name evidence="8" type="ORF">GPECTOR_44g82</name>
</gene>
<feature type="region of interest" description="Disordered" evidence="6">
    <location>
        <begin position="244"/>
        <end position="291"/>
    </location>
</feature>
<feature type="compositionally biased region" description="Gly residues" evidence="6">
    <location>
        <begin position="27"/>
        <end position="38"/>
    </location>
</feature>
<feature type="region of interest" description="Disordered" evidence="6">
    <location>
        <begin position="127"/>
        <end position="149"/>
    </location>
</feature>
<dbReference type="SUPFAM" id="SSF54171">
    <property type="entry name" value="DNA-binding domain"/>
    <property type="match status" value="2"/>
</dbReference>
<organism evidence="8 9">
    <name type="scientific">Gonium pectorale</name>
    <name type="common">Green alga</name>
    <dbReference type="NCBI Taxonomy" id="33097"/>
    <lineage>
        <taxon>Eukaryota</taxon>
        <taxon>Viridiplantae</taxon>
        <taxon>Chlorophyta</taxon>
        <taxon>core chlorophytes</taxon>
        <taxon>Chlorophyceae</taxon>
        <taxon>CS clade</taxon>
        <taxon>Chlamydomonadales</taxon>
        <taxon>Volvocaceae</taxon>
        <taxon>Gonium</taxon>
    </lineage>
</organism>
<keyword evidence="2" id="KW-0805">Transcription regulation</keyword>
<feature type="compositionally biased region" description="Gly residues" evidence="6">
    <location>
        <begin position="538"/>
        <end position="559"/>
    </location>
</feature>
<dbReference type="PROSITE" id="PS51032">
    <property type="entry name" value="AP2_ERF"/>
    <property type="match status" value="2"/>
</dbReference>
<dbReference type="PRINTS" id="PR00367">
    <property type="entry name" value="ETHRSPELEMNT"/>
</dbReference>
<accession>A0A150G995</accession>
<dbReference type="CDD" id="cd00018">
    <property type="entry name" value="AP2"/>
    <property type="match status" value="2"/>
</dbReference>
<keyword evidence="3" id="KW-0238">DNA-binding</keyword>
<dbReference type="GO" id="GO:0003700">
    <property type="term" value="F:DNA-binding transcription factor activity"/>
    <property type="evidence" value="ECO:0007669"/>
    <property type="project" value="InterPro"/>
</dbReference>
<feature type="compositionally biased region" description="Low complexity" evidence="6">
    <location>
        <begin position="136"/>
        <end position="149"/>
    </location>
</feature>
<feature type="compositionally biased region" description="Low complexity" evidence="6">
    <location>
        <begin position="260"/>
        <end position="277"/>
    </location>
</feature>
<dbReference type="Gene3D" id="3.30.730.10">
    <property type="entry name" value="AP2/ERF domain"/>
    <property type="match status" value="2"/>
</dbReference>
<evidence type="ECO:0000256" key="3">
    <source>
        <dbReference type="ARBA" id="ARBA00023125"/>
    </source>
</evidence>
<comment type="subcellular location">
    <subcellularLocation>
        <location evidence="1">Nucleus</location>
    </subcellularLocation>
</comment>
<keyword evidence="5" id="KW-0539">Nucleus</keyword>
<sequence length="853" mass="84578">MAARTFSAQLDALFLETLASPAHPSAAGGGGGSSGADGSGRRTPEVARYGSGTMQALAETLLGPHDGGVGGGVHRLYSLGSLEIRSVEQLLWGGGGGGPTSSGFALSPVSVRPPLRSDSISTYHQLAGEGAGAGSPAGKDATATDGSAAAGPVQAFCGSPSAERARDHAGEGGALVVAAAVHPAAAHAPHGGGAPSHYSSVPPPATFGYPSDGGRRAAGGSGGGGHTGVDVAAGAAIARRSSSGALPVYPQPPHASTLVSPSQQQQQQPSAAGGSSPHAEPAARRERQTSAVSDCSVALRELLFAGSGGNGGHGGTDGDAADAAYGNAMYNSITDMRGAMAALLHDDALDDIPLTYLQRGGSTAAAAAAAAFGGTGLLFPPAAANSSLPGAGSAACMGSAEGMLASLQAQQQPQSQGLWDHSGAAAAVDQGGFNVAKGGGRRSTGGAARAKPRPRRGAGAGGAAGGNHATAAAVVAEGRVLDDALAAAAAAVAAVPLPAPPRARAPKRTAAVAALQQITRASSRSSESGRSYSAGSASMGGGGGGGARGGVRGGAGPGGDADADYEVVEEEDPADKKRSSQFRGVTRHRRSGRWEAHIWVKEIGRQVYLGGYEEEEHAAEAYDVAALKCKGSKGTRTNFPLTRYSGLLPSLPTISLEELIMAVRRQSQGFSRGSSTYRGVTAHPSGRWESRIGIPGSKHIYLGLFEHERDAAAAYDRSLVRLRGSAAATNFSLSEYRAELAEYHTYQQAAVLRDERMASVTRAGPDFEKWIKSGFKAFPHLASAPVAAAGEEAAAREFEMRDGSGGGGGGGGGGGAVSAGGAAAAASTASPIAAVMAMAAAAANGAMAAALAM</sequence>
<evidence type="ECO:0000313" key="9">
    <source>
        <dbReference type="Proteomes" id="UP000075714"/>
    </source>
</evidence>
<dbReference type="SMART" id="SM00380">
    <property type="entry name" value="AP2"/>
    <property type="match status" value="2"/>
</dbReference>
<dbReference type="OrthoDB" id="207175at2759"/>
<feature type="region of interest" description="Disordered" evidence="6">
    <location>
        <begin position="23"/>
        <end position="46"/>
    </location>
</feature>
<name>A0A150G995_GONPE</name>
<proteinExistence type="predicted"/>
<dbReference type="InterPro" id="IPR001471">
    <property type="entry name" value="AP2/ERF_dom"/>
</dbReference>
<keyword evidence="4" id="KW-0804">Transcription</keyword>
<feature type="domain" description="AP2/ERF" evidence="7">
    <location>
        <begin position="581"/>
        <end position="640"/>
    </location>
</feature>
<dbReference type="GO" id="GO:0003677">
    <property type="term" value="F:DNA binding"/>
    <property type="evidence" value="ECO:0007669"/>
    <property type="project" value="UniProtKB-KW"/>
</dbReference>
<dbReference type="EMBL" id="LSYV01000045">
    <property type="protein sequence ID" value="KXZ46408.1"/>
    <property type="molecule type" value="Genomic_DNA"/>
</dbReference>
<feature type="compositionally biased region" description="Gly residues" evidence="6">
    <location>
        <begin position="216"/>
        <end position="226"/>
    </location>
</feature>
<feature type="compositionally biased region" description="Low complexity" evidence="6">
    <location>
        <begin position="508"/>
        <end position="537"/>
    </location>
</feature>
<dbReference type="PANTHER" id="PTHR32467:SF90">
    <property type="entry name" value="AP2-LIKE ETHYLENE-RESPONSIVE TRANSCRIPTION FACTOR AIL1"/>
    <property type="match status" value="1"/>
</dbReference>
<feature type="region of interest" description="Disordered" evidence="6">
    <location>
        <begin position="432"/>
        <end position="466"/>
    </location>
</feature>
<feature type="domain" description="AP2/ERF" evidence="7">
    <location>
        <begin position="676"/>
        <end position="732"/>
    </location>
</feature>
<reference evidence="9" key="1">
    <citation type="journal article" date="2016" name="Nat. Commun.">
        <title>The Gonium pectorale genome demonstrates co-option of cell cycle regulation during the evolution of multicellularity.</title>
        <authorList>
            <person name="Hanschen E.R."/>
            <person name="Marriage T.N."/>
            <person name="Ferris P.J."/>
            <person name="Hamaji T."/>
            <person name="Toyoda A."/>
            <person name="Fujiyama A."/>
            <person name="Neme R."/>
            <person name="Noguchi H."/>
            <person name="Minakuchi Y."/>
            <person name="Suzuki M."/>
            <person name="Kawai-Toyooka H."/>
            <person name="Smith D.R."/>
            <person name="Sparks H."/>
            <person name="Anderson J."/>
            <person name="Bakaric R."/>
            <person name="Luria V."/>
            <person name="Karger A."/>
            <person name="Kirschner M.W."/>
            <person name="Durand P.M."/>
            <person name="Michod R.E."/>
            <person name="Nozaki H."/>
            <person name="Olson B.J."/>
        </authorList>
    </citation>
    <scope>NUCLEOTIDE SEQUENCE [LARGE SCALE GENOMIC DNA]</scope>
    <source>
        <strain evidence="9">NIES-2863</strain>
    </source>
</reference>
<evidence type="ECO:0000256" key="6">
    <source>
        <dbReference type="SAM" id="MobiDB-lite"/>
    </source>
</evidence>
<feature type="region of interest" description="Disordered" evidence="6">
    <location>
        <begin position="568"/>
        <end position="587"/>
    </location>
</feature>
<evidence type="ECO:0000256" key="1">
    <source>
        <dbReference type="ARBA" id="ARBA00004123"/>
    </source>
</evidence>
<evidence type="ECO:0000313" key="8">
    <source>
        <dbReference type="EMBL" id="KXZ46408.1"/>
    </source>
</evidence>
<feature type="region of interest" description="Disordered" evidence="6">
    <location>
        <begin position="186"/>
        <end position="226"/>
    </location>
</feature>
<dbReference type="GO" id="GO:0005634">
    <property type="term" value="C:nucleus"/>
    <property type="evidence" value="ECO:0007669"/>
    <property type="project" value="UniProtKB-SubCell"/>
</dbReference>
<dbReference type="AlphaFoldDB" id="A0A150G995"/>
<feature type="region of interest" description="Disordered" evidence="6">
    <location>
        <begin position="499"/>
        <end position="563"/>
    </location>
</feature>
<evidence type="ECO:0000259" key="7">
    <source>
        <dbReference type="PROSITE" id="PS51032"/>
    </source>
</evidence>
<dbReference type="InterPro" id="IPR016177">
    <property type="entry name" value="DNA-bd_dom_sf"/>
</dbReference>
<dbReference type="InterPro" id="IPR036955">
    <property type="entry name" value="AP2/ERF_dom_sf"/>
</dbReference>
<dbReference type="Proteomes" id="UP000075714">
    <property type="component" value="Unassembled WGS sequence"/>
</dbReference>
<dbReference type="Pfam" id="PF00847">
    <property type="entry name" value="AP2"/>
    <property type="match status" value="1"/>
</dbReference>
<protein>
    <recommendedName>
        <fullName evidence="7">AP2/ERF domain-containing protein</fullName>
    </recommendedName>
</protein>
<evidence type="ECO:0000256" key="4">
    <source>
        <dbReference type="ARBA" id="ARBA00023163"/>
    </source>
</evidence>
<keyword evidence="9" id="KW-1185">Reference proteome</keyword>
<dbReference type="PANTHER" id="PTHR32467">
    <property type="entry name" value="AP2-LIKE ETHYLENE-RESPONSIVE TRANSCRIPTION FACTOR"/>
    <property type="match status" value="1"/>
</dbReference>
<comment type="caution">
    <text evidence="8">The sequence shown here is derived from an EMBL/GenBank/DDBJ whole genome shotgun (WGS) entry which is preliminary data.</text>
</comment>
<evidence type="ECO:0000256" key="2">
    <source>
        <dbReference type="ARBA" id="ARBA00023015"/>
    </source>
</evidence>
<dbReference type="STRING" id="33097.A0A150G995"/>